<feature type="region of interest" description="Disordered" evidence="1">
    <location>
        <begin position="257"/>
        <end position="276"/>
    </location>
</feature>
<keyword evidence="3" id="KW-1185">Reference proteome</keyword>
<accession>A0AA39USB0</accession>
<sequence>MAPEVTAHAGGSKPANGPPKSLIEHINHLKLLLEHLPESHALPLDPVESKYIFGLDPEILEEDLGGMAALSRCLEVAFDTWNQPDGEIEFSERGRCLAEDLIKFLKEVLRHHLKSEIDHAVFKDAWLERLIWAAIHAGAKVPPRPKRKADVLQSNKNSKSTPTTPILSPDSDSQQSHPLKKPRNDAIVIASSSSDDELPGTFPTQSTSKTASSTSSATSESFEAFGDWRKPVNGTQRTLDAVGWKKWGPGEQDTYLKKEASHAAEERRSWREKEKRAKEAAKERRCALGAAREPTSDVTAVLMHGANAVALSQALPDVAQISRPDKNWCNVRNGTQGGAVVSKATRMNYYHPFLWMHIDKAMHSVDWSPSVAVRLLQRDHPMLFSKLNKGTISKWTQHGKKEWSTKTLQNVQNRMVLEASGHSGILASYDSIREAINMTLKGL</sequence>
<dbReference type="Proteomes" id="UP001175228">
    <property type="component" value="Unassembled WGS sequence"/>
</dbReference>
<feature type="region of interest" description="Disordered" evidence="1">
    <location>
        <begin position="142"/>
        <end position="217"/>
    </location>
</feature>
<gene>
    <name evidence="2" type="ORF">EDD18DRAFT_1354453</name>
</gene>
<evidence type="ECO:0000256" key="1">
    <source>
        <dbReference type="SAM" id="MobiDB-lite"/>
    </source>
</evidence>
<dbReference type="EMBL" id="JAUEPU010000018">
    <property type="protein sequence ID" value="KAK0495239.1"/>
    <property type="molecule type" value="Genomic_DNA"/>
</dbReference>
<proteinExistence type="predicted"/>
<protein>
    <submittedName>
        <fullName evidence="2">Uncharacterized protein</fullName>
    </submittedName>
</protein>
<feature type="compositionally biased region" description="Polar residues" evidence="1">
    <location>
        <begin position="152"/>
        <end position="177"/>
    </location>
</feature>
<comment type="caution">
    <text evidence="2">The sequence shown here is derived from an EMBL/GenBank/DDBJ whole genome shotgun (WGS) entry which is preliminary data.</text>
</comment>
<dbReference type="AlphaFoldDB" id="A0AA39USB0"/>
<feature type="compositionally biased region" description="Low complexity" evidence="1">
    <location>
        <begin position="204"/>
        <end position="217"/>
    </location>
</feature>
<evidence type="ECO:0000313" key="2">
    <source>
        <dbReference type="EMBL" id="KAK0495239.1"/>
    </source>
</evidence>
<evidence type="ECO:0000313" key="3">
    <source>
        <dbReference type="Proteomes" id="UP001175228"/>
    </source>
</evidence>
<name>A0AA39USB0_9AGAR</name>
<reference evidence="2" key="1">
    <citation type="submission" date="2023-06" db="EMBL/GenBank/DDBJ databases">
        <authorList>
            <consortium name="Lawrence Berkeley National Laboratory"/>
            <person name="Ahrendt S."/>
            <person name="Sahu N."/>
            <person name="Indic B."/>
            <person name="Wong-Bajracharya J."/>
            <person name="Merenyi Z."/>
            <person name="Ke H.-M."/>
            <person name="Monk M."/>
            <person name="Kocsube S."/>
            <person name="Drula E."/>
            <person name="Lipzen A."/>
            <person name="Balint B."/>
            <person name="Henrissat B."/>
            <person name="Andreopoulos B."/>
            <person name="Martin F.M."/>
            <person name="Harder C.B."/>
            <person name="Rigling D."/>
            <person name="Ford K.L."/>
            <person name="Foster G.D."/>
            <person name="Pangilinan J."/>
            <person name="Papanicolaou A."/>
            <person name="Barry K."/>
            <person name="LaButti K."/>
            <person name="Viragh M."/>
            <person name="Koriabine M."/>
            <person name="Yan M."/>
            <person name="Riley R."/>
            <person name="Champramary S."/>
            <person name="Plett K.L."/>
            <person name="Tsai I.J."/>
            <person name="Slot J."/>
            <person name="Sipos G."/>
            <person name="Plett J."/>
            <person name="Nagy L.G."/>
            <person name="Grigoriev I.V."/>
        </authorList>
    </citation>
    <scope>NUCLEOTIDE SEQUENCE</scope>
    <source>
        <strain evidence="2">HWK02</strain>
    </source>
</reference>
<organism evidence="2 3">
    <name type="scientific">Armillaria luteobubalina</name>
    <dbReference type="NCBI Taxonomy" id="153913"/>
    <lineage>
        <taxon>Eukaryota</taxon>
        <taxon>Fungi</taxon>
        <taxon>Dikarya</taxon>
        <taxon>Basidiomycota</taxon>
        <taxon>Agaricomycotina</taxon>
        <taxon>Agaricomycetes</taxon>
        <taxon>Agaricomycetidae</taxon>
        <taxon>Agaricales</taxon>
        <taxon>Marasmiineae</taxon>
        <taxon>Physalacriaceae</taxon>
        <taxon>Armillaria</taxon>
    </lineage>
</organism>